<reference evidence="1 2" key="1">
    <citation type="submission" date="2019-03" db="EMBL/GenBank/DDBJ databases">
        <title>Genomic Encyclopedia of Type Strains, Phase IV (KMG-IV): sequencing the most valuable type-strain genomes for metagenomic binning, comparative biology and taxonomic classification.</title>
        <authorList>
            <person name="Goeker M."/>
        </authorList>
    </citation>
    <scope>NUCLEOTIDE SEQUENCE [LARGE SCALE GENOMIC DNA]</scope>
    <source>
        <strain evidence="1 2">DSM 101688</strain>
    </source>
</reference>
<dbReference type="SMART" id="SM00671">
    <property type="entry name" value="SEL1"/>
    <property type="match status" value="4"/>
</dbReference>
<dbReference type="InterPro" id="IPR006597">
    <property type="entry name" value="Sel1-like"/>
</dbReference>
<proteinExistence type="predicted"/>
<comment type="caution">
    <text evidence="1">The sequence shown here is derived from an EMBL/GenBank/DDBJ whole genome shotgun (WGS) entry which is preliminary data.</text>
</comment>
<accession>A0A4R3J4M2</accession>
<dbReference type="InterPro" id="IPR050767">
    <property type="entry name" value="Sel1_AlgK"/>
</dbReference>
<sequence>MRRLFIAIALLVAISGLALWLLLRGHGEDPQTLLSMKKSQHTEALRVSAERGDEKAMVLLGDAYLNGDGVPKAPDRAMDWYKKAADKGDVQAAYDMAVLYERGLGVTQDYYAAAKWYRLAATFGKSVPAQFALGRLYFTGRGVENDFSKALKYYRMAAARGHAGAQYLLGAMYEEGWGLKVDLVQAYYWYTLAARHADQALAINPKYDPRSALKRIRVEMSKYQIGVGEKMLRDQAISAQ</sequence>
<dbReference type="RefSeq" id="WP_132940123.1">
    <property type="nucleotide sequence ID" value="NZ_CP119676.1"/>
</dbReference>
<protein>
    <recommendedName>
        <fullName evidence="3">Sel1 repeat-containing protein</fullName>
    </recommendedName>
</protein>
<dbReference type="PANTHER" id="PTHR11102:SF160">
    <property type="entry name" value="ERAD-ASSOCIATED E3 UBIQUITIN-PROTEIN LIGASE COMPONENT HRD3"/>
    <property type="match status" value="1"/>
</dbReference>
<name>A0A4R3J4M2_9PROT</name>
<evidence type="ECO:0000313" key="2">
    <source>
        <dbReference type="Proteomes" id="UP000295304"/>
    </source>
</evidence>
<dbReference type="Pfam" id="PF08238">
    <property type="entry name" value="Sel1"/>
    <property type="match status" value="4"/>
</dbReference>
<evidence type="ECO:0008006" key="3">
    <source>
        <dbReference type="Google" id="ProtNLM"/>
    </source>
</evidence>
<dbReference type="OrthoDB" id="7365010at2"/>
<dbReference type="Gene3D" id="1.25.40.10">
    <property type="entry name" value="Tetratricopeptide repeat domain"/>
    <property type="match status" value="2"/>
</dbReference>
<evidence type="ECO:0000313" key="1">
    <source>
        <dbReference type="EMBL" id="TCS60144.1"/>
    </source>
</evidence>
<dbReference type="EMBL" id="SLZW01000012">
    <property type="protein sequence ID" value="TCS60144.1"/>
    <property type="molecule type" value="Genomic_DNA"/>
</dbReference>
<dbReference type="PANTHER" id="PTHR11102">
    <property type="entry name" value="SEL-1-LIKE PROTEIN"/>
    <property type="match status" value="1"/>
</dbReference>
<keyword evidence="2" id="KW-1185">Reference proteome</keyword>
<dbReference type="Proteomes" id="UP000295304">
    <property type="component" value="Unassembled WGS sequence"/>
</dbReference>
<dbReference type="AlphaFoldDB" id="A0A4R3J4M2"/>
<organism evidence="1 2">
    <name type="scientific">Varunaivibrio sulfuroxidans</name>
    <dbReference type="NCBI Taxonomy" id="1773489"/>
    <lineage>
        <taxon>Bacteria</taxon>
        <taxon>Pseudomonadati</taxon>
        <taxon>Pseudomonadota</taxon>
        <taxon>Alphaproteobacteria</taxon>
        <taxon>Rhodospirillales</taxon>
        <taxon>Magnetovibrionaceae</taxon>
        <taxon>Varunaivibrio</taxon>
    </lineage>
</organism>
<gene>
    <name evidence="1" type="ORF">EDD55_11236</name>
</gene>
<dbReference type="SUPFAM" id="SSF81901">
    <property type="entry name" value="HCP-like"/>
    <property type="match status" value="1"/>
</dbReference>
<dbReference type="InterPro" id="IPR011990">
    <property type="entry name" value="TPR-like_helical_dom_sf"/>
</dbReference>